<evidence type="ECO:0000256" key="1">
    <source>
        <dbReference type="SAM" id="MobiDB-lite"/>
    </source>
</evidence>
<proteinExistence type="predicted"/>
<name>A0AAP0K8T1_9MAGN</name>
<evidence type="ECO:0000313" key="2">
    <source>
        <dbReference type="EMBL" id="KAK9148116.1"/>
    </source>
</evidence>
<protein>
    <submittedName>
        <fullName evidence="2">Uncharacterized protein</fullName>
    </submittedName>
</protein>
<keyword evidence="3" id="KW-1185">Reference proteome</keyword>
<accession>A0AAP0K8T1</accession>
<evidence type="ECO:0000313" key="3">
    <source>
        <dbReference type="Proteomes" id="UP001419268"/>
    </source>
</evidence>
<comment type="caution">
    <text evidence="2">The sequence shown here is derived from an EMBL/GenBank/DDBJ whole genome shotgun (WGS) entry which is preliminary data.</text>
</comment>
<dbReference type="Proteomes" id="UP001419268">
    <property type="component" value="Unassembled WGS sequence"/>
</dbReference>
<feature type="region of interest" description="Disordered" evidence="1">
    <location>
        <begin position="121"/>
        <end position="191"/>
    </location>
</feature>
<dbReference type="EMBL" id="JBBNAG010000003">
    <property type="protein sequence ID" value="KAK9148116.1"/>
    <property type="molecule type" value="Genomic_DNA"/>
</dbReference>
<sequence length="214" mass="24141">MFWAERKQFLVERLRYGDIRIVEYGPVEFSLWIDIGSLPWLEEAVHFFVHHSEVLERRILTKNATTMIVQIIIKNRGKALRIWRTNNNGGQNIMVPWGRDGQGWKRLGETLFWFIQEGNAGKGKGVQGEDTRSGGYGSAQSIPSTTQQSGVKTQIVSQREPVQRGGEGWGMGRCCPKRAPGGGITTSPWRVGPNPILFQDLMDHSMGRDPTYVV</sequence>
<organism evidence="2 3">
    <name type="scientific">Stephania cephalantha</name>
    <dbReference type="NCBI Taxonomy" id="152367"/>
    <lineage>
        <taxon>Eukaryota</taxon>
        <taxon>Viridiplantae</taxon>
        <taxon>Streptophyta</taxon>
        <taxon>Embryophyta</taxon>
        <taxon>Tracheophyta</taxon>
        <taxon>Spermatophyta</taxon>
        <taxon>Magnoliopsida</taxon>
        <taxon>Ranunculales</taxon>
        <taxon>Menispermaceae</taxon>
        <taxon>Menispermoideae</taxon>
        <taxon>Cissampelideae</taxon>
        <taxon>Stephania</taxon>
    </lineage>
</organism>
<feature type="compositionally biased region" description="Polar residues" evidence="1">
    <location>
        <begin position="138"/>
        <end position="157"/>
    </location>
</feature>
<dbReference type="AlphaFoldDB" id="A0AAP0K8T1"/>
<reference evidence="2 3" key="1">
    <citation type="submission" date="2024-01" db="EMBL/GenBank/DDBJ databases">
        <title>Genome assemblies of Stephania.</title>
        <authorList>
            <person name="Yang L."/>
        </authorList>
    </citation>
    <scope>NUCLEOTIDE SEQUENCE [LARGE SCALE GENOMIC DNA]</scope>
    <source>
        <strain evidence="2">JXDWG</strain>
        <tissue evidence="2">Leaf</tissue>
    </source>
</reference>
<gene>
    <name evidence="2" type="ORF">Scep_006873</name>
</gene>